<gene>
    <name evidence="3" type="ORF">ACFSR3_16150</name>
</gene>
<evidence type="ECO:0000259" key="2">
    <source>
        <dbReference type="Pfam" id="PF14343"/>
    </source>
</evidence>
<feature type="domain" description="PrcB C-terminal" evidence="2">
    <location>
        <begin position="80"/>
        <end position="133"/>
    </location>
</feature>
<dbReference type="EMBL" id="JBHUMD010000030">
    <property type="protein sequence ID" value="MFD2603599.1"/>
    <property type="molecule type" value="Genomic_DNA"/>
</dbReference>
<dbReference type="GO" id="GO:0008233">
    <property type="term" value="F:peptidase activity"/>
    <property type="evidence" value="ECO:0007669"/>
    <property type="project" value="UniProtKB-KW"/>
</dbReference>
<organism evidence="3 4">
    <name type="scientific">Flavobacterium suzhouense</name>
    <dbReference type="NCBI Taxonomy" id="1529638"/>
    <lineage>
        <taxon>Bacteria</taxon>
        <taxon>Pseudomonadati</taxon>
        <taxon>Bacteroidota</taxon>
        <taxon>Flavobacteriia</taxon>
        <taxon>Flavobacteriales</taxon>
        <taxon>Flavobacteriaceae</taxon>
        <taxon>Flavobacterium</taxon>
    </lineage>
</organism>
<reference evidence="4" key="1">
    <citation type="journal article" date="2019" name="Int. J. Syst. Evol. Microbiol.">
        <title>The Global Catalogue of Microorganisms (GCM) 10K type strain sequencing project: providing services to taxonomists for standard genome sequencing and annotation.</title>
        <authorList>
            <consortium name="The Broad Institute Genomics Platform"/>
            <consortium name="The Broad Institute Genome Sequencing Center for Infectious Disease"/>
            <person name="Wu L."/>
            <person name="Ma J."/>
        </authorList>
    </citation>
    <scope>NUCLEOTIDE SEQUENCE [LARGE SCALE GENOMIC DNA]</scope>
    <source>
        <strain evidence="4">KCTC 42107</strain>
    </source>
</reference>
<name>A0ABW5NZK4_9FLAO</name>
<evidence type="ECO:0000256" key="1">
    <source>
        <dbReference type="SAM" id="SignalP"/>
    </source>
</evidence>
<evidence type="ECO:0000313" key="4">
    <source>
        <dbReference type="Proteomes" id="UP001597480"/>
    </source>
</evidence>
<feature type="signal peptide" evidence="1">
    <location>
        <begin position="1"/>
        <end position="20"/>
    </location>
</feature>
<dbReference type="GO" id="GO:0006508">
    <property type="term" value="P:proteolysis"/>
    <property type="evidence" value="ECO:0007669"/>
    <property type="project" value="UniProtKB-KW"/>
</dbReference>
<evidence type="ECO:0000313" key="3">
    <source>
        <dbReference type="EMBL" id="MFD2603599.1"/>
    </source>
</evidence>
<keyword evidence="4" id="KW-1185">Reference proteome</keyword>
<dbReference type="InterPro" id="IPR025748">
    <property type="entry name" value="PrcB_C_dom"/>
</dbReference>
<dbReference type="Proteomes" id="UP001597480">
    <property type="component" value="Unassembled WGS sequence"/>
</dbReference>
<comment type="caution">
    <text evidence="3">The sequence shown here is derived from an EMBL/GenBank/DDBJ whole genome shotgun (WGS) entry which is preliminary data.</text>
</comment>
<accession>A0ABW5NZK4</accession>
<feature type="chain" id="PRO_5046244328" evidence="1">
    <location>
        <begin position="21"/>
        <end position="142"/>
    </location>
</feature>
<protein>
    <submittedName>
        <fullName evidence="3">Protease complex subunit PrcB family protein</fullName>
    </submittedName>
</protein>
<dbReference type="RefSeq" id="WP_379822458.1">
    <property type="nucleotide sequence ID" value="NZ_JBHUMD010000030.1"/>
</dbReference>
<keyword evidence="3" id="KW-0378">Hydrolase</keyword>
<keyword evidence="3" id="KW-0645">Protease</keyword>
<dbReference type="Pfam" id="PF14343">
    <property type="entry name" value="PrcB_C"/>
    <property type="match status" value="1"/>
</dbReference>
<sequence>MKKVITFCLMLMLLSSCSFKIVNNIQVDAAVVFEILKQDAYGGRDAKSNVVIKSHDELLALYKELGWSNVPTVDFSQNNVVAIFMGQKNTGGYSVGVRKVTIEDNTAIINTTETKPEGMATMALTAPYCIVVVAKTDKVVVE</sequence>
<proteinExistence type="predicted"/>
<keyword evidence="1" id="KW-0732">Signal</keyword>
<dbReference type="PROSITE" id="PS51257">
    <property type="entry name" value="PROKAR_LIPOPROTEIN"/>
    <property type="match status" value="1"/>
</dbReference>